<evidence type="ECO:0000259" key="2">
    <source>
        <dbReference type="Pfam" id="PF17926"/>
    </source>
</evidence>
<gene>
    <name evidence="3" type="ORF">ACKI1S_42005</name>
</gene>
<dbReference type="InterPro" id="IPR041467">
    <property type="entry name" value="Sco4008_C"/>
</dbReference>
<feature type="compositionally biased region" description="Low complexity" evidence="1">
    <location>
        <begin position="1"/>
        <end position="16"/>
    </location>
</feature>
<feature type="domain" description="HTH-type transcriptional repressor Sco4008 C-terminal" evidence="2">
    <location>
        <begin position="19"/>
        <end position="96"/>
    </location>
</feature>
<sequence>MQCLTSAGWPPGASSIPPAPPNELDSYQVRITAITHAPRAGKINYRINAVDLYAMVLRVTESWLSVPPALQAAAHNNPRSPQGIREHRAALMEAVQSFTHHAELVRRPAILDLVQGVVGTDHRQRADLVGTCSHP</sequence>
<dbReference type="Gene3D" id="1.10.357.10">
    <property type="entry name" value="Tetracycline Repressor, domain 2"/>
    <property type="match status" value="1"/>
</dbReference>
<reference evidence="3 4" key="1">
    <citation type="submission" date="2024-12" db="EMBL/GenBank/DDBJ databases">
        <title>Forecasting of Potato common scab and diversities of Pathogenic streptomyces spp. in china.</title>
        <authorList>
            <person name="Handique U."/>
            <person name="Wu J."/>
        </authorList>
    </citation>
    <scope>NUCLEOTIDE SEQUENCE [LARGE SCALE GENOMIC DNA]</scope>
    <source>
        <strain evidence="3 4">ZRIMU1585</strain>
    </source>
</reference>
<feature type="region of interest" description="Disordered" evidence="1">
    <location>
        <begin position="1"/>
        <end position="21"/>
    </location>
</feature>
<proteinExistence type="predicted"/>
<dbReference type="Pfam" id="PF17926">
    <property type="entry name" value="TetR_C_21"/>
    <property type="match status" value="1"/>
</dbReference>
<protein>
    <recommendedName>
        <fullName evidence="2">HTH-type transcriptional repressor Sco4008 C-terminal domain-containing protein</fullName>
    </recommendedName>
</protein>
<organism evidence="3 4">
    <name type="scientific">Streptomyces galilaeus</name>
    <dbReference type="NCBI Taxonomy" id="33899"/>
    <lineage>
        <taxon>Bacteria</taxon>
        <taxon>Bacillati</taxon>
        <taxon>Actinomycetota</taxon>
        <taxon>Actinomycetes</taxon>
        <taxon>Kitasatosporales</taxon>
        <taxon>Streptomycetaceae</taxon>
        <taxon>Streptomyces</taxon>
    </lineage>
</organism>
<comment type="caution">
    <text evidence="3">The sequence shown here is derived from an EMBL/GenBank/DDBJ whole genome shotgun (WGS) entry which is preliminary data.</text>
</comment>
<evidence type="ECO:0000313" key="4">
    <source>
        <dbReference type="Proteomes" id="UP001631993"/>
    </source>
</evidence>
<keyword evidence="4" id="KW-1185">Reference proteome</keyword>
<evidence type="ECO:0000256" key="1">
    <source>
        <dbReference type="SAM" id="MobiDB-lite"/>
    </source>
</evidence>
<dbReference type="RefSeq" id="WP_369276680.1">
    <property type="nucleotide sequence ID" value="NZ_JBJVMW010000032.1"/>
</dbReference>
<evidence type="ECO:0000313" key="3">
    <source>
        <dbReference type="EMBL" id="MFM9652667.1"/>
    </source>
</evidence>
<dbReference type="Proteomes" id="UP001631993">
    <property type="component" value="Unassembled WGS sequence"/>
</dbReference>
<dbReference type="EMBL" id="JBJVNE010000031">
    <property type="protein sequence ID" value="MFM9652667.1"/>
    <property type="molecule type" value="Genomic_DNA"/>
</dbReference>
<accession>A0ABW9IXD7</accession>
<name>A0ABW9IXD7_STRGJ</name>